<feature type="transmembrane region" description="Helical" evidence="1">
    <location>
        <begin position="7"/>
        <end position="26"/>
    </location>
</feature>
<evidence type="ECO:0000313" key="3">
    <source>
        <dbReference type="Proteomes" id="UP000054387"/>
    </source>
</evidence>
<proteinExistence type="predicted"/>
<gene>
    <name evidence="2" type="ORF">AUR64_06985</name>
</gene>
<keyword evidence="1" id="KW-0812">Transmembrane</keyword>
<keyword evidence="3" id="KW-1185">Reference proteome</keyword>
<dbReference type="EMBL" id="LOPU01000016">
    <property type="protein sequence ID" value="KTG10916.1"/>
    <property type="molecule type" value="Genomic_DNA"/>
</dbReference>
<accession>A0A0W1RCF1</accession>
<dbReference type="AlphaFoldDB" id="A0A0W1RCF1"/>
<keyword evidence="1" id="KW-0472">Membrane</keyword>
<protein>
    <submittedName>
        <fullName evidence="2">Uncharacterized protein</fullName>
    </submittedName>
</protein>
<evidence type="ECO:0000256" key="1">
    <source>
        <dbReference type="SAM" id="Phobius"/>
    </source>
</evidence>
<dbReference type="STRING" id="1514971.AUR64_06985"/>
<feature type="transmembrane region" description="Helical" evidence="1">
    <location>
        <begin position="32"/>
        <end position="56"/>
    </location>
</feature>
<reference evidence="2 3" key="1">
    <citation type="submission" date="2015-12" db="EMBL/GenBank/DDBJ databases">
        <title>Haloprofundus marisrubri gen. nov., sp. nov., an extremely halophilic archaeon isolated from the Discovery deep brine-seawater interface in the Red Sea.</title>
        <authorList>
            <person name="Zhang G."/>
            <person name="Stingl U."/>
            <person name="Rashid M."/>
        </authorList>
    </citation>
    <scope>NUCLEOTIDE SEQUENCE [LARGE SCALE GENOMIC DNA]</scope>
    <source>
        <strain evidence="2 3">SB9</strain>
    </source>
</reference>
<name>A0A0W1RCF1_9EURY</name>
<dbReference type="Proteomes" id="UP000054387">
    <property type="component" value="Unassembled WGS sequence"/>
</dbReference>
<sequence>MSLSESPLPYVVSLAGVVIGLAVLLVGEALGAIDALVVGGGVVVLVGVGVLTAAVAMHPTPEEMTEETHSP</sequence>
<organism evidence="2 3">
    <name type="scientific">Haloprofundus marisrubri</name>
    <dbReference type="NCBI Taxonomy" id="1514971"/>
    <lineage>
        <taxon>Archaea</taxon>
        <taxon>Methanobacteriati</taxon>
        <taxon>Methanobacteriota</taxon>
        <taxon>Stenosarchaea group</taxon>
        <taxon>Halobacteria</taxon>
        <taxon>Halobacteriales</taxon>
        <taxon>Haloferacaceae</taxon>
        <taxon>Haloprofundus</taxon>
    </lineage>
</organism>
<keyword evidence="1" id="KW-1133">Transmembrane helix</keyword>
<dbReference type="RefSeq" id="WP_058580714.1">
    <property type="nucleotide sequence ID" value="NZ_LOPU01000016.1"/>
</dbReference>
<evidence type="ECO:0000313" key="2">
    <source>
        <dbReference type="EMBL" id="KTG10916.1"/>
    </source>
</evidence>
<comment type="caution">
    <text evidence="2">The sequence shown here is derived from an EMBL/GenBank/DDBJ whole genome shotgun (WGS) entry which is preliminary data.</text>
</comment>